<dbReference type="GO" id="GO:0006281">
    <property type="term" value="P:DNA repair"/>
    <property type="evidence" value="ECO:0007669"/>
    <property type="project" value="InterPro"/>
</dbReference>
<dbReference type="OrthoDB" id="9873175at2"/>
<reference evidence="3 4" key="1">
    <citation type="submission" date="2019-07" db="EMBL/GenBank/DDBJ databases">
        <title>Genomic Encyclopedia of Archaeal and Bacterial Type Strains, Phase II (KMG-II): from individual species to whole genera.</title>
        <authorList>
            <person name="Goeker M."/>
        </authorList>
    </citation>
    <scope>NUCLEOTIDE SEQUENCE [LARGE SCALE GENOMIC DNA]</scope>
    <source>
        <strain evidence="3 4">DSM 21935</strain>
    </source>
</reference>
<dbReference type="RefSeq" id="WP_148898425.1">
    <property type="nucleotide sequence ID" value="NZ_VNHY01000002.1"/>
</dbReference>
<evidence type="ECO:0000259" key="2">
    <source>
        <dbReference type="SMART" id="SM00278"/>
    </source>
</evidence>
<keyword evidence="4" id="KW-1185">Reference proteome</keyword>
<sequence>MRLSWKIVLIAAIPLGGYWLYKKSSRPTEIKEQPGTTEEKETTSKSPPQSGAEKRSDAGSTEQIIEQLTEIDGVTSRVAENLVDKGIKSKEALVELSEEELRSVKGIGPKRAAKILELK</sequence>
<evidence type="ECO:0000256" key="1">
    <source>
        <dbReference type="SAM" id="MobiDB-lite"/>
    </source>
</evidence>
<feature type="domain" description="Helix-hairpin-helix DNA-binding motif class 1" evidence="2">
    <location>
        <begin position="66"/>
        <end position="85"/>
    </location>
</feature>
<organism evidence="3 4">
    <name type="scientific">Fodinibius salinus</name>
    <dbReference type="NCBI Taxonomy" id="860790"/>
    <lineage>
        <taxon>Bacteria</taxon>
        <taxon>Pseudomonadati</taxon>
        <taxon>Balneolota</taxon>
        <taxon>Balneolia</taxon>
        <taxon>Balneolales</taxon>
        <taxon>Balneolaceae</taxon>
        <taxon>Fodinibius</taxon>
    </lineage>
</organism>
<name>A0A5D3YIT4_9BACT</name>
<dbReference type="Proteomes" id="UP000324595">
    <property type="component" value="Unassembled WGS sequence"/>
</dbReference>
<feature type="domain" description="Helix-hairpin-helix DNA-binding motif class 1" evidence="2">
    <location>
        <begin position="99"/>
        <end position="118"/>
    </location>
</feature>
<comment type="caution">
    <text evidence="3">The sequence shown here is derived from an EMBL/GenBank/DDBJ whole genome shotgun (WGS) entry which is preliminary data.</text>
</comment>
<dbReference type="InterPro" id="IPR010995">
    <property type="entry name" value="DNA_repair_Rad51/TF_NusA_a-hlx"/>
</dbReference>
<feature type="compositionally biased region" description="Basic and acidic residues" evidence="1">
    <location>
        <begin position="26"/>
        <end position="43"/>
    </location>
</feature>
<dbReference type="GO" id="GO:0003677">
    <property type="term" value="F:DNA binding"/>
    <property type="evidence" value="ECO:0007669"/>
    <property type="project" value="InterPro"/>
</dbReference>
<dbReference type="AlphaFoldDB" id="A0A5D3YIT4"/>
<protein>
    <submittedName>
        <fullName evidence="3">Helix-hairpin-helix domain-containing protein</fullName>
    </submittedName>
</protein>
<feature type="region of interest" description="Disordered" evidence="1">
    <location>
        <begin position="26"/>
        <end position="61"/>
    </location>
</feature>
<dbReference type="SMART" id="SM00278">
    <property type="entry name" value="HhH1"/>
    <property type="match status" value="2"/>
</dbReference>
<accession>A0A5D3YIT4</accession>
<dbReference type="Gene3D" id="1.10.150.20">
    <property type="entry name" value="5' to 3' exonuclease, C-terminal subdomain"/>
    <property type="match status" value="1"/>
</dbReference>
<evidence type="ECO:0000313" key="4">
    <source>
        <dbReference type="Proteomes" id="UP000324595"/>
    </source>
</evidence>
<dbReference type="EMBL" id="VNHY01000002">
    <property type="protein sequence ID" value="TYP93350.1"/>
    <property type="molecule type" value="Genomic_DNA"/>
</dbReference>
<gene>
    <name evidence="3" type="ORF">LX73_1051</name>
</gene>
<dbReference type="InterPro" id="IPR003583">
    <property type="entry name" value="Hlx-hairpin-Hlx_DNA-bd_motif"/>
</dbReference>
<dbReference type="Pfam" id="PF14520">
    <property type="entry name" value="HHH_5"/>
    <property type="match status" value="1"/>
</dbReference>
<dbReference type="SUPFAM" id="SSF47794">
    <property type="entry name" value="Rad51 N-terminal domain-like"/>
    <property type="match status" value="1"/>
</dbReference>
<proteinExistence type="predicted"/>
<evidence type="ECO:0000313" key="3">
    <source>
        <dbReference type="EMBL" id="TYP93350.1"/>
    </source>
</evidence>
<dbReference type="GO" id="GO:0000166">
    <property type="term" value="F:nucleotide binding"/>
    <property type="evidence" value="ECO:0007669"/>
    <property type="project" value="InterPro"/>
</dbReference>